<comment type="similarity">
    <text evidence="8">Belongs to the DyP-type peroxidase family.</text>
</comment>
<dbReference type="InterPro" id="IPR048327">
    <property type="entry name" value="Dyp_perox_N"/>
</dbReference>
<dbReference type="AlphaFoldDB" id="A0A919KY41"/>
<feature type="region of interest" description="Disordered" evidence="9">
    <location>
        <begin position="201"/>
        <end position="250"/>
    </location>
</feature>
<evidence type="ECO:0000313" key="12">
    <source>
        <dbReference type="EMBL" id="GHH77112.1"/>
    </source>
</evidence>
<evidence type="ECO:0000256" key="9">
    <source>
        <dbReference type="SAM" id="MobiDB-lite"/>
    </source>
</evidence>
<name>A0A919KY41_9ACTN</name>
<dbReference type="PANTHER" id="PTHR30521">
    <property type="entry name" value="DEFERROCHELATASE/PEROXIDASE"/>
    <property type="match status" value="1"/>
</dbReference>
<dbReference type="InterPro" id="IPR006314">
    <property type="entry name" value="Dyp_peroxidase"/>
</dbReference>
<dbReference type="GO" id="GO:0004601">
    <property type="term" value="F:peroxidase activity"/>
    <property type="evidence" value="ECO:0007669"/>
    <property type="project" value="UniProtKB-KW"/>
</dbReference>
<keyword evidence="6" id="KW-0560">Oxidoreductase</keyword>
<evidence type="ECO:0000256" key="3">
    <source>
        <dbReference type="ARBA" id="ARBA00022617"/>
    </source>
</evidence>
<dbReference type="GO" id="GO:0020037">
    <property type="term" value="F:heme binding"/>
    <property type="evidence" value="ECO:0007669"/>
    <property type="project" value="InterPro"/>
</dbReference>
<dbReference type="NCBIfam" id="TIGR01413">
    <property type="entry name" value="Dyp_perox_fam"/>
    <property type="match status" value="1"/>
</dbReference>
<sequence>MRGAAPLAHAQVLALDLAVPEEEAGRAVGEAHRVVTAADDGPVAAWLALGAGLVPESAARPRGLRSMPSFPGDVLDRQRSHGDLLVQVTGASAHTAARAAQRILGALPHWRVRWRAEGNRPGNRVENGRGLARNPFHFTEGYGNPGDYRAVADRVFVRAGQGEPDWAVGGSYQVVRIIRLADGLWDRDSPREQERIIGRGKDGRWLDGTPGAQRADFAADPRGRATPLDAHVRRAAPDRRHPPPLVRRSYNYDRGHGDRGLVFSCFQRDLADGFEAVQRRLRGESMAKYTLTVGGGYFFVPPQGRAWLDALFPA</sequence>
<keyword evidence="4" id="KW-0479">Metal-binding</keyword>
<protein>
    <recommendedName>
        <fullName evidence="14">Peroxidase</fullName>
    </recommendedName>
</protein>
<keyword evidence="5" id="KW-0732">Signal</keyword>
<dbReference type="PANTHER" id="PTHR30521:SF4">
    <property type="entry name" value="DEFERROCHELATASE"/>
    <property type="match status" value="1"/>
</dbReference>
<dbReference type="EMBL" id="BNCD01000006">
    <property type="protein sequence ID" value="GHH77112.1"/>
    <property type="molecule type" value="Genomic_DNA"/>
</dbReference>
<feature type="domain" description="Dyp-type peroxidase N-terminal" evidence="10">
    <location>
        <begin position="57"/>
        <end position="118"/>
    </location>
</feature>
<keyword evidence="7" id="KW-0408">Iron</keyword>
<keyword evidence="2" id="KW-0575">Peroxidase</keyword>
<dbReference type="PROSITE" id="PS51404">
    <property type="entry name" value="DYP_PEROXIDASE"/>
    <property type="match status" value="1"/>
</dbReference>
<keyword evidence="13" id="KW-1185">Reference proteome</keyword>
<proteinExistence type="inferred from homology"/>
<keyword evidence="3" id="KW-0349">Heme</keyword>
<evidence type="ECO:0000313" key="13">
    <source>
        <dbReference type="Proteomes" id="UP000603708"/>
    </source>
</evidence>
<reference evidence="12" key="2">
    <citation type="submission" date="2020-09" db="EMBL/GenBank/DDBJ databases">
        <authorList>
            <person name="Sun Q."/>
            <person name="Ohkuma M."/>
        </authorList>
    </citation>
    <scope>NUCLEOTIDE SEQUENCE</scope>
    <source>
        <strain evidence="12">JCM 5069</strain>
    </source>
</reference>
<evidence type="ECO:0000256" key="8">
    <source>
        <dbReference type="ARBA" id="ARBA00025737"/>
    </source>
</evidence>
<feature type="compositionally biased region" description="Basic and acidic residues" evidence="9">
    <location>
        <begin position="230"/>
        <end position="241"/>
    </location>
</feature>
<evidence type="ECO:0008006" key="14">
    <source>
        <dbReference type="Google" id="ProtNLM"/>
    </source>
</evidence>
<evidence type="ECO:0000256" key="4">
    <source>
        <dbReference type="ARBA" id="ARBA00022723"/>
    </source>
</evidence>
<accession>A0A919KY41</accession>
<gene>
    <name evidence="12" type="ORF">GCM10018793_24370</name>
</gene>
<reference evidence="12" key="1">
    <citation type="journal article" date="2014" name="Int. J. Syst. Evol. Microbiol.">
        <title>Complete genome sequence of Corynebacterium casei LMG S-19264T (=DSM 44701T), isolated from a smear-ripened cheese.</title>
        <authorList>
            <consortium name="US DOE Joint Genome Institute (JGI-PGF)"/>
            <person name="Walter F."/>
            <person name="Albersmeier A."/>
            <person name="Kalinowski J."/>
            <person name="Ruckert C."/>
        </authorList>
    </citation>
    <scope>NUCLEOTIDE SEQUENCE</scope>
    <source>
        <strain evidence="12">JCM 5069</strain>
    </source>
</reference>
<evidence type="ECO:0000259" key="11">
    <source>
        <dbReference type="Pfam" id="PF20628"/>
    </source>
</evidence>
<dbReference type="SUPFAM" id="SSF54909">
    <property type="entry name" value="Dimeric alpha+beta barrel"/>
    <property type="match status" value="1"/>
</dbReference>
<evidence type="ECO:0000256" key="5">
    <source>
        <dbReference type="ARBA" id="ARBA00022729"/>
    </source>
</evidence>
<dbReference type="Proteomes" id="UP000603708">
    <property type="component" value="Unassembled WGS sequence"/>
</dbReference>
<comment type="caution">
    <text evidence="12">The sequence shown here is derived from an EMBL/GenBank/DDBJ whole genome shotgun (WGS) entry which is preliminary data.</text>
</comment>
<evidence type="ECO:0000256" key="6">
    <source>
        <dbReference type="ARBA" id="ARBA00023002"/>
    </source>
</evidence>
<dbReference type="GO" id="GO:0005829">
    <property type="term" value="C:cytosol"/>
    <property type="evidence" value="ECO:0007669"/>
    <property type="project" value="TreeGrafter"/>
</dbReference>
<dbReference type="Pfam" id="PF04261">
    <property type="entry name" value="Dyp_perox_N"/>
    <property type="match status" value="1"/>
</dbReference>
<evidence type="ECO:0000256" key="7">
    <source>
        <dbReference type="ARBA" id="ARBA00023004"/>
    </source>
</evidence>
<organism evidence="12 13">
    <name type="scientific">Streptomyces sulfonofaciens</name>
    <dbReference type="NCBI Taxonomy" id="68272"/>
    <lineage>
        <taxon>Bacteria</taxon>
        <taxon>Bacillati</taxon>
        <taxon>Actinomycetota</taxon>
        <taxon>Actinomycetes</taxon>
        <taxon>Kitasatosporales</taxon>
        <taxon>Streptomycetaceae</taxon>
        <taxon>Streptomyces</taxon>
    </lineage>
</organism>
<dbReference type="InterPro" id="IPR011008">
    <property type="entry name" value="Dimeric_a/b-barrel"/>
</dbReference>
<evidence type="ECO:0000256" key="1">
    <source>
        <dbReference type="ARBA" id="ARBA00001970"/>
    </source>
</evidence>
<dbReference type="InterPro" id="IPR048328">
    <property type="entry name" value="Dyp_perox_C"/>
</dbReference>
<feature type="domain" description="Dyp-type peroxidase C-terminal" evidence="11">
    <location>
        <begin position="133"/>
        <end position="303"/>
    </location>
</feature>
<evidence type="ECO:0000256" key="2">
    <source>
        <dbReference type="ARBA" id="ARBA00022559"/>
    </source>
</evidence>
<dbReference type="Pfam" id="PF20628">
    <property type="entry name" value="Dyp_perox_C"/>
    <property type="match status" value="1"/>
</dbReference>
<evidence type="ECO:0000259" key="10">
    <source>
        <dbReference type="Pfam" id="PF04261"/>
    </source>
</evidence>
<dbReference type="GO" id="GO:0046872">
    <property type="term" value="F:metal ion binding"/>
    <property type="evidence" value="ECO:0007669"/>
    <property type="project" value="UniProtKB-KW"/>
</dbReference>
<dbReference type="RefSeq" id="WP_229924558.1">
    <property type="nucleotide sequence ID" value="NZ_BNCD01000006.1"/>
</dbReference>
<comment type="cofactor">
    <cofactor evidence="1">
        <name>heme b</name>
        <dbReference type="ChEBI" id="CHEBI:60344"/>
    </cofactor>
</comment>